<dbReference type="AlphaFoldDB" id="A0A9K3L0C5"/>
<feature type="transmembrane region" description="Helical" evidence="6">
    <location>
        <begin position="328"/>
        <end position="347"/>
    </location>
</feature>
<keyword evidence="10" id="KW-1185">Reference proteome</keyword>
<evidence type="ECO:0000256" key="1">
    <source>
        <dbReference type="ARBA" id="ARBA00004141"/>
    </source>
</evidence>
<dbReference type="GO" id="GO:0005794">
    <property type="term" value="C:Golgi apparatus"/>
    <property type="evidence" value="ECO:0007669"/>
    <property type="project" value="TreeGrafter"/>
</dbReference>
<dbReference type="Pfam" id="PF01169">
    <property type="entry name" value="GDT1"/>
    <property type="match status" value="2"/>
</dbReference>
<protein>
    <recommendedName>
        <fullName evidence="6">GDT1 family protein</fullName>
    </recommendedName>
</protein>
<keyword evidence="5 6" id="KW-0472">Membrane</keyword>
<keyword evidence="3 6" id="KW-0812">Transmembrane</keyword>
<proteinExistence type="inferred from homology"/>
<organism evidence="8 10">
    <name type="scientific">Nitzschia inconspicua</name>
    <dbReference type="NCBI Taxonomy" id="303405"/>
    <lineage>
        <taxon>Eukaryota</taxon>
        <taxon>Sar</taxon>
        <taxon>Stramenopiles</taxon>
        <taxon>Ochrophyta</taxon>
        <taxon>Bacillariophyta</taxon>
        <taxon>Bacillariophyceae</taxon>
        <taxon>Bacillariophycidae</taxon>
        <taxon>Bacillariales</taxon>
        <taxon>Bacillariaceae</taxon>
        <taxon>Nitzschia</taxon>
    </lineage>
</organism>
<dbReference type="GO" id="GO:0016020">
    <property type="term" value="C:membrane"/>
    <property type="evidence" value="ECO:0007669"/>
    <property type="project" value="UniProtKB-SubCell"/>
</dbReference>
<dbReference type="EMBL" id="JAGRRH010000013">
    <property type="protein sequence ID" value="KAG7359551.1"/>
    <property type="molecule type" value="Genomic_DNA"/>
</dbReference>
<evidence type="ECO:0000313" key="8">
    <source>
        <dbReference type="EMBL" id="KAG7353378.1"/>
    </source>
</evidence>
<evidence type="ECO:0000256" key="3">
    <source>
        <dbReference type="ARBA" id="ARBA00022692"/>
    </source>
</evidence>
<gene>
    <name evidence="8" type="ORF">IV203_002733</name>
    <name evidence="9" type="ORF">IV203_034649</name>
</gene>
<feature type="transmembrane region" description="Helical" evidence="6">
    <location>
        <begin position="160"/>
        <end position="183"/>
    </location>
</feature>
<evidence type="ECO:0000256" key="2">
    <source>
        <dbReference type="ARBA" id="ARBA00009190"/>
    </source>
</evidence>
<evidence type="ECO:0000256" key="5">
    <source>
        <dbReference type="ARBA" id="ARBA00023136"/>
    </source>
</evidence>
<comment type="subcellular location">
    <subcellularLocation>
        <location evidence="1 6">Membrane</location>
        <topology evidence="1 6">Multi-pass membrane protein</topology>
    </subcellularLocation>
</comment>
<dbReference type="InterPro" id="IPR001727">
    <property type="entry name" value="GDT1-like"/>
</dbReference>
<name>A0A9K3L0C5_9STRA</name>
<dbReference type="OrthoDB" id="442680at2759"/>
<feature type="region of interest" description="Disordered" evidence="7">
    <location>
        <begin position="52"/>
        <end position="76"/>
    </location>
</feature>
<dbReference type="PANTHER" id="PTHR12608">
    <property type="entry name" value="TRANSMEMBRANE PROTEIN HTP-1 RELATED"/>
    <property type="match status" value="1"/>
</dbReference>
<accession>A0A9K3L0C5</accession>
<dbReference type="GO" id="GO:0005384">
    <property type="term" value="F:manganese ion transmembrane transporter activity"/>
    <property type="evidence" value="ECO:0007669"/>
    <property type="project" value="TreeGrafter"/>
</dbReference>
<comment type="caution">
    <text evidence="6">Lacks conserved residue(s) required for the propagation of feature annotation.</text>
</comment>
<comment type="similarity">
    <text evidence="2 6">Belongs to the GDT1 family.</text>
</comment>
<dbReference type="GO" id="GO:0032472">
    <property type="term" value="P:Golgi calcium ion transport"/>
    <property type="evidence" value="ECO:0007669"/>
    <property type="project" value="TreeGrafter"/>
</dbReference>
<dbReference type="EMBL" id="JAGRRH010000016">
    <property type="protein sequence ID" value="KAG7353378.1"/>
    <property type="molecule type" value="Genomic_DNA"/>
</dbReference>
<dbReference type="PROSITE" id="PS01214">
    <property type="entry name" value="UPF0016"/>
    <property type="match status" value="1"/>
</dbReference>
<keyword evidence="4 6" id="KW-1133">Transmembrane helix</keyword>
<dbReference type="GO" id="GO:0032468">
    <property type="term" value="P:Golgi calcium ion homeostasis"/>
    <property type="evidence" value="ECO:0007669"/>
    <property type="project" value="TreeGrafter"/>
</dbReference>
<feature type="compositionally biased region" description="Low complexity" evidence="7">
    <location>
        <begin position="52"/>
        <end position="71"/>
    </location>
</feature>
<feature type="transmembrane region" description="Helical" evidence="6">
    <location>
        <begin position="189"/>
        <end position="209"/>
    </location>
</feature>
<dbReference type="GO" id="GO:0015085">
    <property type="term" value="F:calcium ion transmembrane transporter activity"/>
    <property type="evidence" value="ECO:0007669"/>
    <property type="project" value="TreeGrafter"/>
</dbReference>
<evidence type="ECO:0000256" key="7">
    <source>
        <dbReference type="SAM" id="MobiDB-lite"/>
    </source>
</evidence>
<dbReference type="Proteomes" id="UP000693970">
    <property type="component" value="Unassembled WGS sequence"/>
</dbReference>
<sequence length="349" mass="37484">MTTSRRSSANGFPITTRPSFRSILFCQIILVIVSLSGPSVFVNAQSTAGSQLQQQQQGGAAAANTNNNNNNPSFPPPGLFERMDLNHDAMLSLEEYTEGWPLIARQFPSSGSGGYWFLPTYKGGFWKGFTSGVAMILATEIGDKTFFIAAILSMRQQRSAVFCGAILSLYVMTVLSSIMGLVLPKLIPVAYTHILGGLLFLYFGIKLLLDAKGMEGNRVSEELEEVEEELLHPKKADQESADSLEIGSGAPNTGKKGIKQGFSEIAMQSFTLTFLAEWGDRSQIATIALSAAKNPYGVTLGGCLGHTMCTGLAVLGGRMLAARISEKTVNIGGGIIFLIFGIHSVFFES</sequence>
<dbReference type="PANTHER" id="PTHR12608:SF1">
    <property type="entry name" value="TRANSMEMBRANE PROTEIN 165"/>
    <property type="match status" value="1"/>
</dbReference>
<evidence type="ECO:0000256" key="6">
    <source>
        <dbReference type="RuleBase" id="RU365102"/>
    </source>
</evidence>
<reference evidence="8" key="1">
    <citation type="journal article" date="2021" name="Sci. Rep.">
        <title>Diploid genomic architecture of Nitzschia inconspicua, an elite biomass production diatom.</title>
        <authorList>
            <person name="Oliver A."/>
            <person name="Podell S."/>
            <person name="Pinowska A."/>
            <person name="Traller J.C."/>
            <person name="Smith S.R."/>
            <person name="McClure R."/>
            <person name="Beliaev A."/>
            <person name="Bohutskyi P."/>
            <person name="Hill E.A."/>
            <person name="Rabines A."/>
            <person name="Zheng H."/>
            <person name="Allen L.Z."/>
            <person name="Kuo A."/>
            <person name="Grigoriev I.V."/>
            <person name="Allen A.E."/>
            <person name="Hazlebeck D."/>
            <person name="Allen E.E."/>
        </authorList>
    </citation>
    <scope>NUCLEOTIDE SEQUENCE</scope>
    <source>
        <strain evidence="8">Hildebrandi</strain>
    </source>
</reference>
<evidence type="ECO:0000256" key="4">
    <source>
        <dbReference type="ARBA" id="ARBA00022989"/>
    </source>
</evidence>
<feature type="transmembrane region" description="Helical" evidence="6">
    <location>
        <begin position="20"/>
        <end position="42"/>
    </location>
</feature>
<comment type="caution">
    <text evidence="8">The sequence shown here is derived from an EMBL/GenBank/DDBJ whole genome shotgun (WGS) entry which is preliminary data.</text>
</comment>
<evidence type="ECO:0000313" key="10">
    <source>
        <dbReference type="Proteomes" id="UP000693970"/>
    </source>
</evidence>
<dbReference type="InterPro" id="IPR049555">
    <property type="entry name" value="GDT1-like_CS"/>
</dbReference>
<reference evidence="8" key="2">
    <citation type="submission" date="2021-04" db="EMBL/GenBank/DDBJ databases">
        <authorList>
            <person name="Podell S."/>
        </authorList>
    </citation>
    <scope>NUCLEOTIDE SEQUENCE</scope>
    <source>
        <strain evidence="8">Hildebrandi</strain>
    </source>
</reference>
<evidence type="ECO:0000313" key="9">
    <source>
        <dbReference type="EMBL" id="KAG7359551.1"/>
    </source>
</evidence>